<organism evidence="1 2">
    <name type="scientific">Gossypium armourianum</name>
    <dbReference type="NCBI Taxonomy" id="34283"/>
    <lineage>
        <taxon>Eukaryota</taxon>
        <taxon>Viridiplantae</taxon>
        <taxon>Streptophyta</taxon>
        <taxon>Embryophyta</taxon>
        <taxon>Tracheophyta</taxon>
        <taxon>Spermatophyta</taxon>
        <taxon>Magnoliopsida</taxon>
        <taxon>eudicotyledons</taxon>
        <taxon>Gunneridae</taxon>
        <taxon>Pentapetalae</taxon>
        <taxon>rosids</taxon>
        <taxon>malvids</taxon>
        <taxon>Malvales</taxon>
        <taxon>Malvaceae</taxon>
        <taxon>Malvoideae</taxon>
        <taxon>Gossypium</taxon>
    </lineage>
</organism>
<evidence type="ECO:0000313" key="2">
    <source>
        <dbReference type="Proteomes" id="UP000593575"/>
    </source>
</evidence>
<keyword evidence="2" id="KW-1185">Reference proteome</keyword>
<gene>
    <name evidence="1" type="ORF">Goarm_023351</name>
</gene>
<accession>A0A7J9KES1</accession>
<evidence type="ECO:0000313" key="1">
    <source>
        <dbReference type="EMBL" id="MBA0844955.1"/>
    </source>
</evidence>
<dbReference type="Proteomes" id="UP000593575">
    <property type="component" value="Unassembled WGS sequence"/>
</dbReference>
<proteinExistence type="predicted"/>
<comment type="caution">
    <text evidence="1">The sequence shown here is derived from an EMBL/GenBank/DDBJ whole genome shotgun (WGS) entry which is preliminary data.</text>
</comment>
<dbReference type="EMBL" id="JABFAE010411664">
    <property type="protein sequence ID" value="MBA0844955.1"/>
    <property type="molecule type" value="Genomic_DNA"/>
</dbReference>
<dbReference type="AlphaFoldDB" id="A0A7J9KES1"/>
<sequence>MCAAYFSMVPQSLLES</sequence>
<reference evidence="1 2" key="1">
    <citation type="journal article" date="2019" name="Genome Biol. Evol.">
        <title>Insights into the evolution of the New World diploid cottons (Gossypium, subgenus Houzingenia) based on genome sequencing.</title>
        <authorList>
            <person name="Grover C.E."/>
            <person name="Arick M.A. 2nd"/>
            <person name="Thrash A."/>
            <person name="Conover J.L."/>
            <person name="Sanders W.S."/>
            <person name="Peterson D.G."/>
            <person name="Frelichowski J.E."/>
            <person name="Scheffler J.A."/>
            <person name="Scheffler B.E."/>
            <person name="Wendel J.F."/>
        </authorList>
    </citation>
    <scope>NUCLEOTIDE SEQUENCE [LARGE SCALE GENOMIC DNA]</scope>
    <source>
        <strain evidence="1">6</strain>
        <tissue evidence="1">Leaf</tissue>
    </source>
</reference>
<protein>
    <submittedName>
        <fullName evidence="1">Uncharacterized protein</fullName>
    </submittedName>
</protein>
<name>A0A7J9KES1_9ROSI</name>